<reference evidence="2 3" key="1">
    <citation type="submission" date="2019-12" db="EMBL/GenBank/DDBJ databases">
        <authorList>
            <person name="Huq M.A."/>
        </authorList>
    </citation>
    <scope>NUCLEOTIDE SEQUENCE [LARGE SCALE GENOMIC DNA]</scope>
    <source>
        <strain evidence="2 3">MAH-34</strain>
    </source>
</reference>
<keyword evidence="1" id="KW-0472">Membrane</keyword>
<dbReference type="RefSeq" id="WP_157320898.1">
    <property type="nucleotide sequence ID" value="NZ_WSEM01000016.1"/>
</dbReference>
<feature type="transmembrane region" description="Helical" evidence="1">
    <location>
        <begin position="29"/>
        <end position="48"/>
    </location>
</feature>
<keyword evidence="1" id="KW-0812">Transmembrane</keyword>
<dbReference type="Proteomes" id="UP000467637">
    <property type="component" value="Unassembled WGS sequence"/>
</dbReference>
<evidence type="ECO:0000256" key="1">
    <source>
        <dbReference type="SAM" id="Phobius"/>
    </source>
</evidence>
<proteinExistence type="predicted"/>
<gene>
    <name evidence="2" type="ORF">GON05_18890</name>
</gene>
<keyword evidence="1" id="KW-1133">Transmembrane helix</keyword>
<dbReference type="EMBL" id="WSEM01000016">
    <property type="protein sequence ID" value="MVQ36679.1"/>
    <property type="molecule type" value="Genomic_DNA"/>
</dbReference>
<sequence length="69" mass="7888">MIGLLGTFIAFTVVGFLVLRYLRLQAREVWAFVIITCIGFVLWASIIMHHPLDLNKAIAWMIDSLQLNI</sequence>
<accession>A0ABW9U977</accession>
<evidence type="ECO:0000313" key="3">
    <source>
        <dbReference type="Proteomes" id="UP000467637"/>
    </source>
</evidence>
<protein>
    <submittedName>
        <fullName evidence="2">Uncharacterized protein</fullName>
    </submittedName>
</protein>
<organism evidence="2 3">
    <name type="scientific">Paenibacillus anseongense</name>
    <dbReference type="NCBI Taxonomy" id="2682845"/>
    <lineage>
        <taxon>Bacteria</taxon>
        <taxon>Bacillati</taxon>
        <taxon>Bacillota</taxon>
        <taxon>Bacilli</taxon>
        <taxon>Bacillales</taxon>
        <taxon>Paenibacillaceae</taxon>
        <taxon>Paenibacillus</taxon>
    </lineage>
</organism>
<feature type="transmembrane region" description="Helical" evidence="1">
    <location>
        <begin position="6"/>
        <end position="22"/>
    </location>
</feature>
<comment type="caution">
    <text evidence="2">The sequence shown here is derived from an EMBL/GenBank/DDBJ whole genome shotgun (WGS) entry which is preliminary data.</text>
</comment>
<keyword evidence="3" id="KW-1185">Reference proteome</keyword>
<name>A0ABW9U977_9BACL</name>
<evidence type="ECO:0000313" key="2">
    <source>
        <dbReference type="EMBL" id="MVQ36679.1"/>
    </source>
</evidence>